<dbReference type="AlphaFoldDB" id="A0AAE0EUT5"/>
<name>A0AAE0EUT5_9CHLO</name>
<dbReference type="EMBL" id="LGRX02033846">
    <property type="protein sequence ID" value="KAK3239695.1"/>
    <property type="molecule type" value="Genomic_DNA"/>
</dbReference>
<feature type="region of interest" description="Disordered" evidence="1">
    <location>
        <begin position="1"/>
        <end position="27"/>
    </location>
</feature>
<accession>A0AAE0EUT5</accession>
<protein>
    <submittedName>
        <fullName evidence="2">Uncharacterized protein</fullName>
    </submittedName>
</protein>
<evidence type="ECO:0000313" key="3">
    <source>
        <dbReference type="Proteomes" id="UP001190700"/>
    </source>
</evidence>
<keyword evidence="3" id="KW-1185">Reference proteome</keyword>
<evidence type="ECO:0000256" key="1">
    <source>
        <dbReference type="SAM" id="MobiDB-lite"/>
    </source>
</evidence>
<dbReference type="Proteomes" id="UP001190700">
    <property type="component" value="Unassembled WGS sequence"/>
</dbReference>
<comment type="caution">
    <text evidence="2">The sequence shown here is derived from an EMBL/GenBank/DDBJ whole genome shotgun (WGS) entry which is preliminary data.</text>
</comment>
<gene>
    <name evidence="2" type="ORF">CYMTET_50398</name>
</gene>
<organism evidence="2 3">
    <name type="scientific">Cymbomonas tetramitiformis</name>
    <dbReference type="NCBI Taxonomy" id="36881"/>
    <lineage>
        <taxon>Eukaryota</taxon>
        <taxon>Viridiplantae</taxon>
        <taxon>Chlorophyta</taxon>
        <taxon>Pyramimonadophyceae</taxon>
        <taxon>Pyramimonadales</taxon>
        <taxon>Pyramimonadaceae</taxon>
        <taxon>Cymbomonas</taxon>
    </lineage>
</organism>
<evidence type="ECO:0000313" key="2">
    <source>
        <dbReference type="EMBL" id="KAK3239695.1"/>
    </source>
</evidence>
<feature type="compositionally biased region" description="Polar residues" evidence="1">
    <location>
        <begin position="1"/>
        <end position="13"/>
    </location>
</feature>
<feature type="compositionally biased region" description="Acidic residues" evidence="1">
    <location>
        <begin position="213"/>
        <end position="231"/>
    </location>
</feature>
<feature type="region of interest" description="Disordered" evidence="1">
    <location>
        <begin position="212"/>
        <end position="231"/>
    </location>
</feature>
<proteinExistence type="predicted"/>
<reference evidence="2 3" key="1">
    <citation type="journal article" date="2015" name="Genome Biol. Evol.">
        <title>Comparative Genomics of a Bacterivorous Green Alga Reveals Evolutionary Causalities and Consequences of Phago-Mixotrophic Mode of Nutrition.</title>
        <authorList>
            <person name="Burns J.A."/>
            <person name="Paasch A."/>
            <person name="Narechania A."/>
            <person name="Kim E."/>
        </authorList>
    </citation>
    <scope>NUCLEOTIDE SEQUENCE [LARGE SCALE GENOMIC DNA]</scope>
    <source>
        <strain evidence="2 3">PLY_AMNH</strain>
    </source>
</reference>
<sequence length="231" mass="24560">MVAAESSAQQSSKFADGEGLVPPAPPTPVLAGYQSAAPAVASNAPHLSAEDAQFYRDVFTTQQSLERQLARAKQHVALMQQANVALSEAICGPLGIMSLLPPPLDPRRLNASVLQFLFTAARCLRTNAPIDRYAALHHIEADVFEDAASEFNYPKLLLSSQQSTTTQQAAATNATVLATDDCAMACGTDGHGEMLPHDDIMSPVSESPLSVSEAEEGEIFNDDNAADDFMD</sequence>